<name>A0A921Z0I6_MANSE</name>
<dbReference type="GO" id="GO:0009264">
    <property type="term" value="P:deoxyribonucleotide catabolic process"/>
    <property type="evidence" value="ECO:0007669"/>
    <property type="project" value="InterPro"/>
</dbReference>
<evidence type="ECO:0000313" key="6">
    <source>
        <dbReference type="EMBL" id="KAG6448545.1"/>
    </source>
</evidence>
<proteinExistence type="inferred from homology"/>
<dbReference type="InterPro" id="IPR011343">
    <property type="entry name" value="DeoC"/>
</dbReference>
<evidence type="ECO:0000256" key="4">
    <source>
        <dbReference type="ARBA" id="ARBA00023270"/>
    </source>
</evidence>
<comment type="similarity">
    <text evidence="2">Belongs to the DeoC/FbaB aldolase family. DeoC type 2 subfamily.</text>
</comment>
<accession>A0A921Z0I6</accession>
<evidence type="ECO:0000256" key="2">
    <source>
        <dbReference type="ARBA" id="ARBA00009473"/>
    </source>
</evidence>
<dbReference type="EMBL" id="JH668359">
    <property type="protein sequence ID" value="KAG6448545.1"/>
    <property type="molecule type" value="Genomic_DNA"/>
</dbReference>
<dbReference type="AlphaFoldDB" id="A0A921Z0I6"/>
<reference evidence="6" key="1">
    <citation type="journal article" date="2016" name="Insect Biochem. Mol. Biol.">
        <title>Multifaceted biological insights from a draft genome sequence of the tobacco hornworm moth, Manduca sexta.</title>
        <authorList>
            <person name="Kanost M.R."/>
            <person name="Arrese E.L."/>
            <person name="Cao X."/>
            <person name="Chen Y.R."/>
            <person name="Chellapilla S."/>
            <person name="Goldsmith M.R."/>
            <person name="Grosse-Wilde E."/>
            <person name="Heckel D.G."/>
            <person name="Herndon N."/>
            <person name="Jiang H."/>
            <person name="Papanicolaou A."/>
            <person name="Qu J."/>
            <person name="Soulages J.L."/>
            <person name="Vogel H."/>
            <person name="Walters J."/>
            <person name="Waterhouse R.M."/>
            <person name="Ahn S.J."/>
            <person name="Almeida F.C."/>
            <person name="An C."/>
            <person name="Aqrawi P."/>
            <person name="Bretschneider A."/>
            <person name="Bryant W.B."/>
            <person name="Bucks S."/>
            <person name="Chao H."/>
            <person name="Chevignon G."/>
            <person name="Christen J.M."/>
            <person name="Clarke D.F."/>
            <person name="Dittmer N.T."/>
            <person name="Ferguson L.C.F."/>
            <person name="Garavelou S."/>
            <person name="Gordon K.H.J."/>
            <person name="Gunaratna R.T."/>
            <person name="Han Y."/>
            <person name="Hauser F."/>
            <person name="He Y."/>
            <person name="Heidel-Fischer H."/>
            <person name="Hirsh A."/>
            <person name="Hu Y."/>
            <person name="Jiang H."/>
            <person name="Kalra D."/>
            <person name="Klinner C."/>
            <person name="Konig C."/>
            <person name="Kovar C."/>
            <person name="Kroll A.R."/>
            <person name="Kuwar S.S."/>
            <person name="Lee S.L."/>
            <person name="Lehman R."/>
            <person name="Li K."/>
            <person name="Li Z."/>
            <person name="Liang H."/>
            <person name="Lovelace S."/>
            <person name="Lu Z."/>
            <person name="Mansfield J.H."/>
            <person name="McCulloch K.J."/>
            <person name="Mathew T."/>
            <person name="Morton B."/>
            <person name="Muzny D.M."/>
            <person name="Neunemann D."/>
            <person name="Ongeri F."/>
            <person name="Pauchet Y."/>
            <person name="Pu L.L."/>
            <person name="Pyrousis I."/>
            <person name="Rao X.J."/>
            <person name="Redding A."/>
            <person name="Roesel C."/>
            <person name="Sanchez-Gracia A."/>
            <person name="Schaack S."/>
            <person name="Shukla A."/>
            <person name="Tetreau G."/>
            <person name="Wang Y."/>
            <person name="Xiong G.H."/>
            <person name="Traut W."/>
            <person name="Walsh T.K."/>
            <person name="Worley K.C."/>
            <person name="Wu D."/>
            <person name="Wu W."/>
            <person name="Wu Y.Q."/>
            <person name="Zhang X."/>
            <person name="Zou Z."/>
            <person name="Zucker H."/>
            <person name="Briscoe A.D."/>
            <person name="Burmester T."/>
            <person name="Clem R.J."/>
            <person name="Feyereisen R."/>
            <person name="Grimmelikhuijzen C.J.P."/>
            <person name="Hamodrakas S.J."/>
            <person name="Hansson B.S."/>
            <person name="Huguet E."/>
            <person name="Jermiin L.S."/>
            <person name="Lan Q."/>
            <person name="Lehman H.K."/>
            <person name="Lorenzen M."/>
            <person name="Merzendorfer H."/>
            <person name="Michalopoulos I."/>
            <person name="Morton D.B."/>
            <person name="Muthukrishnan S."/>
            <person name="Oakeshott J.G."/>
            <person name="Palmer W."/>
            <person name="Park Y."/>
            <person name="Passarelli A.L."/>
            <person name="Rozas J."/>
            <person name="Schwartz L.M."/>
            <person name="Smith W."/>
            <person name="Southgate A."/>
            <person name="Vilcinskas A."/>
            <person name="Vogt R."/>
            <person name="Wang P."/>
            <person name="Werren J."/>
            <person name="Yu X.Q."/>
            <person name="Zhou J.J."/>
            <person name="Brown S.J."/>
            <person name="Scherer S.E."/>
            <person name="Richards S."/>
            <person name="Blissard G.W."/>
        </authorList>
    </citation>
    <scope>NUCLEOTIDE SEQUENCE</scope>
</reference>
<dbReference type="GO" id="GO:0016052">
    <property type="term" value="P:carbohydrate catabolic process"/>
    <property type="evidence" value="ECO:0007669"/>
    <property type="project" value="TreeGrafter"/>
</dbReference>
<keyword evidence="4" id="KW-0704">Schiff base</keyword>
<reference evidence="6" key="2">
    <citation type="submission" date="2020-12" db="EMBL/GenBank/DDBJ databases">
        <authorList>
            <person name="Kanost M."/>
        </authorList>
    </citation>
    <scope>NUCLEOTIDE SEQUENCE</scope>
</reference>
<dbReference type="Proteomes" id="UP000791440">
    <property type="component" value="Unassembled WGS sequence"/>
</dbReference>
<dbReference type="Pfam" id="PF01791">
    <property type="entry name" value="DeoC"/>
    <property type="match status" value="1"/>
</dbReference>
<dbReference type="PIRSF" id="PIRSF001357">
    <property type="entry name" value="DeoC"/>
    <property type="match status" value="1"/>
</dbReference>
<dbReference type="InterPro" id="IPR002915">
    <property type="entry name" value="DeoC/FbaB/LacD_aldolase"/>
</dbReference>
<evidence type="ECO:0000256" key="1">
    <source>
        <dbReference type="ARBA" id="ARBA00004816"/>
    </source>
</evidence>
<comment type="caution">
    <text evidence="6">The sequence shown here is derived from an EMBL/GenBank/DDBJ whole genome shotgun (WGS) entry which is preliminary data.</text>
</comment>
<dbReference type="SMART" id="SM01133">
    <property type="entry name" value="DeoC"/>
    <property type="match status" value="1"/>
</dbReference>
<protein>
    <recommendedName>
        <fullName evidence="5">Phosphodeoxyriboaldolase</fullName>
    </recommendedName>
</protein>
<dbReference type="PANTHER" id="PTHR10889">
    <property type="entry name" value="DEOXYRIBOSE-PHOSPHATE ALDOLASE"/>
    <property type="match status" value="1"/>
</dbReference>
<gene>
    <name evidence="6" type="ORF">O3G_MSEX005605</name>
</gene>
<dbReference type="CDD" id="cd00959">
    <property type="entry name" value="DeoC"/>
    <property type="match status" value="1"/>
</dbReference>
<sequence length="284" mass="31473">MTQLSKPFDQSILKKVHINKNYVEAQVDQILKNNLVKSQDNINAWLLQAVKLIDLTTLSGDDTKSCVIRLCQKAANPLDDKLVKALKHENRITTAAVCVYPSRVKDVCSTLNRIPEIGKEIQVAAVQDGATEIDVVIDRSLVLMGKWEQLYNEIAQMRKACGTAHLKVILGVGELGSYENIYKASMIAMMAGADFIKTSTGKETVNATLPVGLVMCRAIRKYYQMTGFKVGLKPAGGIKTAQDAVNWLILVYTELGQEWLSPKLFRIGASSLLDVIEKDLKKYL</sequence>
<dbReference type="PANTHER" id="PTHR10889:SF3">
    <property type="entry name" value="DEOXYRIBOSE-PHOSPHATE ALDOLASE"/>
    <property type="match status" value="1"/>
</dbReference>
<keyword evidence="3" id="KW-0456">Lyase</keyword>
<keyword evidence="7" id="KW-1185">Reference proteome</keyword>
<evidence type="ECO:0000256" key="3">
    <source>
        <dbReference type="ARBA" id="ARBA00023239"/>
    </source>
</evidence>
<dbReference type="GO" id="GO:0005737">
    <property type="term" value="C:cytoplasm"/>
    <property type="evidence" value="ECO:0007669"/>
    <property type="project" value="InterPro"/>
</dbReference>
<organism evidence="6 7">
    <name type="scientific">Manduca sexta</name>
    <name type="common">Tobacco hawkmoth</name>
    <name type="synonym">Tobacco hornworm</name>
    <dbReference type="NCBI Taxonomy" id="7130"/>
    <lineage>
        <taxon>Eukaryota</taxon>
        <taxon>Metazoa</taxon>
        <taxon>Ecdysozoa</taxon>
        <taxon>Arthropoda</taxon>
        <taxon>Hexapoda</taxon>
        <taxon>Insecta</taxon>
        <taxon>Pterygota</taxon>
        <taxon>Neoptera</taxon>
        <taxon>Endopterygota</taxon>
        <taxon>Lepidoptera</taxon>
        <taxon>Glossata</taxon>
        <taxon>Ditrysia</taxon>
        <taxon>Bombycoidea</taxon>
        <taxon>Sphingidae</taxon>
        <taxon>Sphinginae</taxon>
        <taxon>Sphingini</taxon>
        <taxon>Manduca</taxon>
    </lineage>
</organism>
<evidence type="ECO:0000256" key="5">
    <source>
        <dbReference type="ARBA" id="ARBA00031814"/>
    </source>
</evidence>
<evidence type="ECO:0000313" key="7">
    <source>
        <dbReference type="Proteomes" id="UP000791440"/>
    </source>
</evidence>
<dbReference type="GO" id="GO:0004139">
    <property type="term" value="F:deoxyribose-phosphate aldolase activity"/>
    <property type="evidence" value="ECO:0007669"/>
    <property type="project" value="InterPro"/>
</dbReference>
<comment type="pathway">
    <text evidence="1">Carbohydrate degradation; 2-deoxy-D-ribose 1-phosphate degradation; D-glyceraldehyde 3-phosphate and acetaldehyde from 2-deoxy-alpha-D-ribose 1-phosphate: step 2/2.</text>
</comment>